<dbReference type="GO" id="GO:0016787">
    <property type="term" value="F:hydrolase activity"/>
    <property type="evidence" value="ECO:0007669"/>
    <property type="project" value="UniProtKB-KW"/>
</dbReference>
<dbReference type="GO" id="GO:0004519">
    <property type="term" value="F:endonuclease activity"/>
    <property type="evidence" value="ECO:0007669"/>
    <property type="project" value="UniProtKB-KW"/>
</dbReference>
<keyword evidence="5" id="KW-0227">DNA damage</keyword>
<accession>A0A9D2N4Q2</accession>
<dbReference type="InterPro" id="IPR051547">
    <property type="entry name" value="TDP2-like"/>
</dbReference>
<keyword evidence="6" id="KW-0378">Hydrolase</keyword>
<keyword evidence="4" id="KW-0479">Metal-binding</keyword>
<sequence length="362" mass="41121">MKSKKLLQKTGEKFILSCLTGALGALSWYTLREYRPQKAESLSPPKGRRLLSPAEPFRLLTWNIGFAGFDSSMDFFMDGGKMVRPRSKSQVFRNMKGIGKILTSCTADAYFLQEVDLDSSRSYHMDQQDYFEKRLGLPGVFAWNYKCDFIPYPLPPLGKMSSGISVFTDLKVRSARRLALPESFSWPVKTCNLKRCILEARIPVKGSSRELVLLNFHLEAYDKGEGKLAQSRLLSQILSREYEKGNYIIAGGDFNQIIKGEDKYPLRKSKNWTPDLLEKDFLPPHFSIAADDTWPTCRLLDRPYDSSSGKSLAYVLDGFLVSDNLKISRVSVINTDFAYTDHQPVILEVQFLGKNPYCPQSL</sequence>
<dbReference type="EMBL" id="DWWV01000045">
    <property type="protein sequence ID" value="HJC10001.1"/>
    <property type="molecule type" value="Genomic_DNA"/>
</dbReference>
<evidence type="ECO:0000256" key="1">
    <source>
        <dbReference type="ARBA" id="ARBA00001936"/>
    </source>
</evidence>
<dbReference type="Pfam" id="PF03372">
    <property type="entry name" value="Exo_endo_phos"/>
    <property type="match status" value="1"/>
</dbReference>
<evidence type="ECO:0000256" key="8">
    <source>
        <dbReference type="ARBA" id="ARBA00023204"/>
    </source>
</evidence>
<proteinExistence type="predicted"/>
<dbReference type="PANTHER" id="PTHR15822:SF4">
    <property type="entry name" value="TYROSYL-DNA PHOSPHODIESTERASE 2"/>
    <property type="match status" value="1"/>
</dbReference>
<dbReference type="InterPro" id="IPR005135">
    <property type="entry name" value="Endo/exonuclease/phosphatase"/>
</dbReference>
<dbReference type="SUPFAM" id="SSF56219">
    <property type="entry name" value="DNase I-like"/>
    <property type="match status" value="1"/>
</dbReference>
<keyword evidence="10" id="KW-0255">Endonuclease</keyword>
<organism evidence="10 11">
    <name type="scientific">Candidatus Blautia merdigallinarum</name>
    <dbReference type="NCBI Taxonomy" id="2838495"/>
    <lineage>
        <taxon>Bacteria</taxon>
        <taxon>Bacillati</taxon>
        <taxon>Bacillota</taxon>
        <taxon>Clostridia</taxon>
        <taxon>Lachnospirales</taxon>
        <taxon>Lachnospiraceae</taxon>
        <taxon>Blautia</taxon>
    </lineage>
</organism>
<dbReference type="AlphaFoldDB" id="A0A9D2N4Q2"/>
<dbReference type="GO" id="GO:0046872">
    <property type="term" value="F:metal ion binding"/>
    <property type="evidence" value="ECO:0007669"/>
    <property type="project" value="UniProtKB-KW"/>
</dbReference>
<keyword evidence="3" id="KW-0540">Nuclease</keyword>
<evidence type="ECO:0000256" key="5">
    <source>
        <dbReference type="ARBA" id="ARBA00022763"/>
    </source>
</evidence>
<evidence type="ECO:0000256" key="6">
    <source>
        <dbReference type="ARBA" id="ARBA00022801"/>
    </source>
</evidence>
<dbReference type="GO" id="GO:0006281">
    <property type="term" value="P:DNA repair"/>
    <property type="evidence" value="ECO:0007669"/>
    <property type="project" value="UniProtKB-KW"/>
</dbReference>
<reference evidence="10" key="1">
    <citation type="journal article" date="2021" name="PeerJ">
        <title>Extensive microbial diversity within the chicken gut microbiome revealed by metagenomics and culture.</title>
        <authorList>
            <person name="Gilroy R."/>
            <person name="Ravi A."/>
            <person name="Getino M."/>
            <person name="Pursley I."/>
            <person name="Horton D.L."/>
            <person name="Alikhan N.F."/>
            <person name="Baker D."/>
            <person name="Gharbi K."/>
            <person name="Hall N."/>
            <person name="Watson M."/>
            <person name="Adriaenssens E.M."/>
            <person name="Foster-Nyarko E."/>
            <person name="Jarju S."/>
            <person name="Secka A."/>
            <person name="Antonio M."/>
            <person name="Oren A."/>
            <person name="Chaudhuri R.R."/>
            <person name="La Ragione R."/>
            <person name="Hildebrand F."/>
            <person name="Pallen M.J."/>
        </authorList>
    </citation>
    <scope>NUCLEOTIDE SEQUENCE</scope>
    <source>
        <strain evidence="10">ChiSxjej6B18-287</strain>
    </source>
</reference>
<comment type="cofactor">
    <cofactor evidence="2">
        <name>Mg(2+)</name>
        <dbReference type="ChEBI" id="CHEBI:18420"/>
    </cofactor>
</comment>
<gene>
    <name evidence="10" type="ORF">H9935_04205</name>
</gene>
<dbReference type="Gene3D" id="3.60.10.10">
    <property type="entry name" value="Endonuclease/exonuclease/phosphatase"/>
    <property type="match status" value="1"/>
</dbReference>
<dbReference type="InterPro" id="IPR036691">
    <property type="entry name" value="Endo/exonu/phosph_ase_sf"/>
</dbReference>
<evidence type="ECO:0000256" key="7">
    <source>
        <dbReference type="ARBA" id="ARBA00022842"/>
    </source>
</evidence>
<protein>
    <submittedName>
        <fullName evidence="10">Endonuclease</fullName>
    </submittedName>
</protein>
<dbReference type="PANTHER" id="PTHR15822">
    <property type="entry name" value="TRAF AND TNF RECEPTOR-ASSOCIATED PROTEIN"/>
    <property type="match status" value="1"/>
</dbReference>
<evidence type="ECO:0000256" key="2">
    <source>
        <dbReference type="ARBA" id="ARBA00001946"/>
    </source>
</evidence>
<comment type="cofactor">
    <cofactor evidence="1">
        <name>Mn(2+)</name>
        <dbReference type="ChEBI" id="CHEBI:29035"/>
    </cofactor>
</comment>
<evidence type="ECO:0000259" key="9">
    <source>
        <dbReference type="Pfam" id="PF03372"/>
    </source>
</evidence>
<evidence type="ECO:0000313" key="11">
    <source>
        <dbReference type="Proteomes" id="UP000823893"/>
    </source>
</evidence>
<keyword evidence="7" id="KW-0460">Magnesium</keyword>
<evidence type="ECO:0000256" key="3">
    <source>
        <dbReference type="ARBA" id="ARBA00022722"/>
    </source>
</evidence>
<feature type="domain" description="Endonuclease/exonuclease/phosphatase" evidence="9">
    <location>
        <begin position="60"/>
        <end position="334"/>
    </location>
</feature>
<reference evidence="10" key="2">
    <citation type="submission" date="2021-04" db="EMBL/GenBank/DDBJ databases">
        <authorList>
            <person name="Gilroy R."/>
        </authorList>
    </citation>
    <scope>NUCLEOTIDE SEQUENCE</scope>
    <source>
        <strain evidence="10">ChiSxjej6B18-287</strain>
    </source>
</reference>
<keyword evidence="8" id="KW-0234">DNA repair</keyword>
<comment type="caution">
    <text evidence="10">The sequence shown here is derived from an EMBL/GenBank/DDBJ whole genome shotgun (WGS) entry which is preliminary data.</text>
</comment>
<evidence type="ECO:0000313" key="10">
    <source>
        <dbReference type="EMBL" id="HJC10001.1"/>
    </source>
</evidence>
<dbReference type="Proteomes" id="UP000823893">
    <property type="component" value="Unassembled WGS sequence"/>
</dbReference>
<evidence type="ECO:0000256" key="4">
    <source>
        <dbReference type="ARBA" id="ARBA00022723"/>
    </source>
</evidence>
<name>A0A9D2N4Q2_9FIRM</name>